<name>A0A382U4L2_9ZZZZ</name>
<gene>
    <name evidence="1" type="ORF">METZ01_LOCUS381751</name>
</gene>
<reference evidence="1" key="1">
    <citation type="submission" date="2018-05" db="EMBL/GenBank/DDBJ databases">
        <authorList>
            <person name="Lanie J.A."/>
            <person name="Ng W.-L."/>
            <person name="Kazmierczak K.M."/>
            <person name="Andrzejewski T.M."/>
            <person name="Davidsen T.M."/>
            <person name="Wayne K.J."/>
            <person name="Tettelin H."/>
            <person name="Glass J.I."/>
            <person name="Rusch D."/>
            <person name="Podicherti R."/>
            <person name="Tsui H.-C.T."/>
            <person name="Winkler M.E."/>
        </authorList>
    </citation>
    <scope>NUCLEOTIDE SEQUENCE</scope>
</reference>
<dbReference type="AlphaFoldDB" id="A0A382U4L2"/>
<protein>
    <submittedName>
        <fullName evidence="1">Uncharacterized protein</fullName>
    </submittedName>
</protein>
<feature type="non-terminal residue" evidence="1">
    <location>
        <position position="29"/>
    </location>
</feature>
<evidence type="ECO:0000313" key="1">
    <source>
        <dbReference type="EMBL" id="SVD28897.1"/>
    </source>
</evidence>
<sequence length="29" mass="3055">MISPILNAHIALGICESRKIDAMLTSAQG</sequence>
<accession>A0A382U4L2</accession>
<proteinExistence type="predicted"/>
<organism evidence="1">
    <name type="scientific">marine metagenome</name>
    <dbReference type="NCBI Taxonomy" id="408172"/>
    <lineage>
        <taxon>unclassified sequences</taxon>
        <taxon>metagenomes</taxon>
        <taxon>ecological metagenomes</taxon>
    </lineage>
</organism>
<dbReference type="EMBL" id="UINC01141264">
    <property type="protein sequence ID" value="SVD28897.1"/>
    <property type="molecule type" value="Genomic_DNA"/>
</dbReference>